<dbReference type="Gene3D" id="1.10.8.430">
    <property type="entry name" value="Helical domain of apoptotic protease-activating factors"/>
    <property type="match status" value="1"/>
</dbReference>
<evidence type="ECO:0000313" key="9">
    <source>
        <dbReference type="EMBL" id="TVU32885.1"/>
    </source>
</evidence>
<feature type="non-terminal residue" evidence="9">
    <location>
        <position position="1"/>
    </location>
</feature>
<dbReference type="AlphaFoldDB" id="A0A5J9VAB4"/>
<accession>A0A5J9VAB4</accession>
<evidence type="ECO:0000259" key="8">
    <source>
        <dbReference type="Pfam" id="PF18052"/>
    </source>
</evidence>
<keyword evidence="4" id="KW-0547">Nucleotide-binding</keyword>
<dbReference type="GO" id="GO:0098542">
    <property type="term" value="P:defense response to other organism"/>
    <property type="evidence" value="ECO:0007669"/>
    <property type="project" value="TreeGrafter"/>
</dbReference>
<dbReference type="PANTHER" id="PTHR23155">
    <property type="entry name" value="DISEASE RESISTANCE PROTEIN RP"/>
    <property type="match status" value="1"/>
</dbReference>
<dbReference type="Gene3D" id="1.10.10.10">
    <property type="entry name" value="Winged helix-like DNA-binding domain superfamily/Winged helix DNA-binding domain"/>
    <property type="match status" value="1"/>
</dbReference>
<evidence type="ECO:0000256" key="3">
    <source>
        <dbReference type="ARBA" id="ARBA00022737"/>
    </source>
</evidence>
<dbReference type="SUPFAM" id="SSF52540">
    <property type="entry name" value="P-loop containing nucleoside triphosphate hydrolases"/>
    <property type="match status" value="2"/>
</dbReference>
<dbReference type="Pfam" id="PF00931">
    <property type="entry name" value="NB-ARC"/>
    <property type="match status" value="2"/>
</dbReference>
<proteinExistence type="inferred from homology"/>
<gene>
    <name evidence="9" type="ORF">EJB05_24648</name>
</gene>
<dbReference type="Pfam" id="PF18052">
    <property type="entry name" value="Rx_N"/>
    <property type="match status" value="1"/>
</dbReference>
<evidence type="ECO:0000256" key="4">
    <source>
        <dbReference type="ARBA" id="ARBA00022741"/>
    </source>
</evidence>
<dbReference type="Proteomes" id="UP000324897">
    <property type="component" value="Chromosome 1"/>
</dbReference>
<keyword evidence="2" id="KW-0433">Leucine-rich repeat</keyword>
<dbReference type="EMBL" id="RWGY01000011">
    <property type="protein sequence ID" value="TVU32885.1"/>
    <property type="molecule type" value="Genomic_DNA"/>
</dbReference>
<comment type="caution">
    <text evidence="9">The sequence shown here is derived from an EMBL/GenBank/DDBJ whole genome shotgun (WGS) entry which is preliminary data.</text>
</comment>
<evidence type="ECO:0000259" key="7">
    <source>
        <dbReference type="Pfam" id="PF00931"/>
    </source>
</evidence>
<keyword evidence="10" id="KW-1185">Reference proteome</keyword>
<dbReference type="InterPro" id="IPR044974">
    <property type="entry name" value="Disease_R_plants"/>
</dbReference>
<dbReference type="PRINTS" id="PR00364">
    <property type="entry name" value="DISEASERSIST"/>
</dbReference>
<feature type="domain" description="NB-ARC" evidence="7">
    <location>
        <begin position="171"/>
        <end position="342"/>
    </location>
</feature>
<feature type="compositionally biased region" description="Low complexity" evidence="6">
    <location>
        <begin position="367"/>
        <end position="378"/>
    </location>
</feature>
<dbReference type="InterPro" id="IPR002182">
    <property type="entry name" value="NB-ARC"/>
</dbReference>
<sequence length="697" mass="78805">MEAAVVSVGQAALNCLLSGAKAAIAEDAALTQSVQRDVVFLTDELAAMKSFLRDADEERNRHKIPRSRVRQVRDLAYDVDDCLQEHAVHLERPSGWRLARTVLARHRVAEEMKGLRARAEDMNHRNLRYHLAEDACAESSSIVPLGTGAKRQDDLFFESGKVDLVPLICRDDPQLQVIAVWGTSGDPWKTTIVRKAYDDLKRQEIQCPEDDLMKKSKFECHAWVRVTHPFRPPEFLQCIVRQFYVNSLQEAAGNTQEEAAATLGAQVQNKMEAMNQRHLVHEFNKHVTQRSYLIVLNDLSTIEDWEWIKTYFPNNQKGSRLIVSTERGEVASLCAGPERLVVELKQSTSDQIIYAFCEKGTKEVGPSSTTISNNSNNSEDGKSPTHIETMENAPQESQFISRQNKVSHIIERISNEHNQQLQVTSICGKGGLGKTTLVKSVYQSEELRSKFKKRAYVTIKHPFSRKDLISSLAKQLGDKEAVECGDRTKSGDGQRLTGLLEGKKYLIVLDGLSSANEWDVIRGMGSSRIMLTTSTENMARYCSDNEENIIKLETLEEKDANNLFIEKVFGRIIDLNGQYPELAREAEPILKKCNGFPLAILTIGGVLKTRPKTSVEWRKLNEYIDPDARTNPECEAIRIILAKCYDCLPYNLKNCFLYLSIFPEDHTISRRRLVHRWTAEGYSSDGHGKYAKEIADD</sequence>
<dbReference type="GO" id="GO:0043531">
    <property type="term" value="F:ADP binding"/>
    <property type="evidence" value="ECO:0007669"/>
    <property type="project" value="InterPro"/>
</dbReference>
<dbReference type="Gramene" id="TVU32885">
    <property type="protein sequence ID" value="TVU32885"/>
    <property type="gene ID" value="EJB05_24648"/>
</dbReference>
<reference evidence="9 10" key="1">
    <citation type="journal article" date="2019" name="Sci. Rep.">
        <title>A high-quality genome of Eragrostis curvula grass provides insights into Poaceae evolution and supports new strategies to enhance forage quality.</title>
        <authorList>
            <person name="Carballo J."/>
            <person name="Santos B.A.C.M."/>
            <person name="Zappacosta D."/>
            <person name="Garbus I."/>
            <person name="Selva J.P."/>
            <person name="Gallo C.A."/>
            <person name="Diaz A."/>
            <person name="Albertini E."/>
            <person name="Caccamo M."/>
            <person name="Echenique V."/>
        </authorList>
    </citation>
    <scope>NUCLEOTIDE SEQUENCE [LARGE SCALE GENOMIC DNA]</scope>
    <source>
        <strain evidence="10">cv. Victoria</strain>
        <tissue evidence="9">Leaf</tissue>
    </source>
</reference>
<feature type="region of interest" description="Disordered" evidence="6">
    <location>
        <begin position="362"/>
        <end position="386"/>
    </location>
</feature>
<name>A0A5J9VAB4_9POAL</name>
<feature type="domain" description="Disease resistance N-terminal" evidence="8">
    <location>
        <begin position="12"/>
        <end position="94"/>
    </location>
</feature>
<evidence type="ECO:0000256" key="1">
    <source>
        <dbReference type="ARBA" id="ARBA00008894"/>
    </source>
</evidence>
<keyword evidence="3" id="KW-0677">Repeat</keyword>
<evidence type="ECO:0000313" key="10">
    <source>
        <dbReference type="Proteomes" id="UP000324897"/>
    </source>
</evidence>
<evidence type="ECO:0008006" key="11">
    <source>
        <dbReference type="Google" id="ProtNLM"/>
    </source>
</evidence>
<evidence type="ECO:0000256" key="2">
    <source>
        <dbReference type="ARBA" id="ARBA00022614"/>
    </source>
</evidence>
<dbReference type="InterPro" id="IPR038005">
    <property type="entry name" value="RX-like_CC"/>
</dbReference>
<dbReference type="Gene3D" id="3.40.50.300">
    <property type="entry name" value="P-loop containing nucleotide triphosphate hydrolases"/>
    <property type="match status" value="2"/>
</dbReference>
<dbReference type="InterPro" id="IPR036388">
    <property type="entry name" value="WH-like_DNA-bd_sf"/>
</dbReference>
<keyword evidence="5" id="KW-0611">Plant defense</keyword>
<dbReference type="InterPro" id="IPR041118">
    <property type="entry name" value="Rx_N"/>
</dbReference>
<feature type="domain" description="NB-ARC" evidence="7">
    <location>
        <begin position="403"/>
        <end position="569"/>
    </location>
</feature>
<protein>
    <recommendedName>
        <fullName evidence="11">NB-ARC domain-containing protein</fullName>
    </recommendedName>
</protein>
<dbReference type="CDD" id="cd14798">
    <property type="entry name" value="RX-CC_like"/>
    <property type="match status" value="1"/>
</dbReference>
<comment type="similarity">
    <text evidence="1">Belongs to the disease resistance NB-LRR family.</text>
</comment>
<dbReference type="Gene3D" id="1.20.5.4130">
    <property type="match status" value="1"/>
</dbReference>
<organism evidence="9 10">
    <name type="scientific">Eragrostis curvula</name>
    <name type="common">weeping love grass</name>
    <dbReference type="NCBI Taxonomy" id="38414"/>
    <lineage>
        <taxon>Eukaryota</taxon>
        <taxon>Viridiplantae</taxon>
        <taxon>Streptophyta</taxon>
        <taxon>Embryophyta</taxon>
        <taxon>Tracheophyta</taxon>
        <taxon>Spermatophyta</taxon>
        <taxon>Magnoliopsida</taxon>
        <taxon>Liliopsida</taxon>
        <taxon>Poales</taxon>
        <taxon>Poaceae</taxon>
        <taxon>PACMAD clade</taxon>
        <taxon>Chloridoideae</taxon>
        <taxon>Eragrostideae</taxon>
        <taxon>Eragrostidinae</taxon>
        <taxon>Eragrostis</taxon>
    </lineage>
</organism>
<evidence type="ECO:0000256" key="6">
    <source>
        <dbReference type="SAM" id="MobiDB-lite"/>
    </source>
</evidence>
<evidence type="ECO:0000256" key="5">
    <source>
        <dbReference type="ARBA" id="ARBA00022821"/>
    </source>
</evidence>
<dbReference type="InterPro" id="IPR042197">
    <property type="entry name" value="Apaf_helical"/>
</dbReference>
<dbReference type="InterPro" id="IPR027417">
    <property type="entry name" value="P-loop_NTPase"/>
</dbReference>
<dbReference type="PANTHER" id="PTHR23155:SF1114">
    <property type="entry name" value="OS02G0475500 PROTEIN"/>
    <property type="match status" value="1"/>
</dbReference>
<dbReference type="OrthoDB" id="675227at2759"/>